<protein>
    <recommendedName>
        <fullName evidence="3">HAT C-terminal dimerisation domain-containing protein</fullName>
    </recommendedName>
</protein>
<comment type="caution">
    <text evidence="1">The sequence shown here is derived from an EMBL/GenBank/DDBJ whole genome shotgun (WGS) entry which is preliminary data.</text>
</comment>
<sequence length="409" mass="46153">MIASALDDVHCQYKIRDKVVRTTTDSGSNFVKAFHVFEAQNNTDEEENEVEMDALDESDHIEYHDASAILNEDTGMEYQLPPHQRCACHLLNLVATTDAAHAEGMNDAYKRLFRSSFAKCQGIWNKTGRSYLASEVVEDKCELQIIRPVATRWNSTCLATDRIIRIIDEKGEDAIRSVCDEIKVKMLNPAEVGFLREYCITMKPLLKASKILQSESSVCLGWLLPVIHQLQSKLNRLETSSQTCTPLISALQNGLKKRFGEMLEDPELAAAAVLLPKFKTSWTDKPDVIEAALKYVKNHLETTEQESQHLQRESSDDDDFFSRPLSTKLQSPLELDGYLACASDSMDLLHSFPAIKKLSIKLNTALPASAACERLFSCAGLLFTSKRSRIDSVNFENQLLLKLNKRFRR</sequence>
<organism evidence="1 2">
    <name type="scientific">Cirrhinus molitorella</name>
    <name type="common">mud carp</name>
    <dbReference type="NCBI Taxonomy" id="172907"/>
    <lineage>
        <taxon>Eukaryota</taxon>
        <taxon>Metazoa</taxon>
        <taxon>Chordata</taxon>
        <taxon>Craniata</taxon>
        <taxon>Vertebrata</taxon>
        <taxon>Euteleostomi</taxon>
        <taxon>Actinopterygii</taxon>
        <taxon>Neopterygii</taxon>
        <taxon>Teleostei</taxon>
        <taxon>Ostariophysi</taxon>
        <taxon>Cypriniformes</taxon>
        <taxon>Cyprinidae</taxon>
        <taxon>Labeoninae</taxon>
        <taxon>Labeonini</taxon>
        <taxon>Cirrhinus</taxon>
    </lineage>
</organism>
<name>A0ABR3MWP1_9TELE</name>
<evidence type="ECO:0000313" key="2">
    <source>
        <dbReference type="Proteomes" id="UP001558613"/>
    </source>
</evidence>
<dbReference type="EMBL" id="JAYMGO010000008">
    <property type="protein sequence ID" value="KAL1269059.1"/>
    <property type="molecule type" value="Genomic_DNA"/>
</dbReference>
<evidence type="ECO:0000313" key="1">
    <source>
        <dbReference type="EMBL" id="KAL1269059.1"/>
    </source>
</evidence>
<dbReference type="InterPro" id="IPR012337">
    <property type="entry name" value="RNaseH-like_sf"/>
</dbReference>
<evidence type="ECO:0008006" key="3">
    <source>
        <dbReference type="Google" id="ProtNLM"/>
    </source>
</evidence>
<dbReference type="SUPFAM" id="SSF53098">
    <property type="entry name" value="Ribonuclease H-like"/>
    <property type="match status" value="1"/>
</dbReference>
<proteinExistence type="predicted"/>
<keyword evidence="2" id="KW-1185">Reference proteome</keyword>
<dbReference type="Proteomes" id="UP001558613">
    <property type="component" value="Unassembled WGS sequence"/>
</dbReference>
<reference evidence="1 2" key="1">
    <citation type="submission" date="2023-09" db="EMBL/GenBank/DDBJ databases">
        <authorList>
            <person name="Wang M."/>
        </authorList>
    </citation>
    <scope>NUCLEOTIDE SEQUENCE [LARGE SCALE GENOMIC DNA]</scope>
    <source>
        <strain evidence="1">GT-2023</strain>
        <tissue evidence="1">Liver</tissue>
    </source>
</reference>
<dbReference type="PANTHER" id="PTHR47501:SF5">
    <property type="entry name" value="HAT C-TERMINAL DIMERISATION DOMAIN-CONTAINING PROTEIN"/>
    <property type="match status" value="1"/>
</dbReference>
<gene>
    <name evidence="1" type="ORF">QQF64_031348</name>
</gene>
<dbReference type="PANTHER" id="PTHR47501">
    <property type="entry name" value="TRANSPOSASE-RELATED"/>
    <property type="match status" value="1"/>
</dbReference>
<accession>A0ABR3MWP1</accession>